<feature type="compositionally biased region" description="Basic and acidic residues" evidence="1">
    <location>
        <begin position="324"/>
        <end position="338"/>
    </location>
</feature>
<proteinExistence type="predicted"/>
<evidence type="ECO:0000256" key="1">
    <source>
        <dbReference type="SAM" id="MobiDB-lite"/>
    </source>
</evidence>
<dbReference type="Gene3D" id="3.20.20.100">
    <property type="entry name" value="NADP-dependent oxidoreductase domain"/>
    <property type="match status" value="1"/>
</dbReference>
<feature type="region of interest" description="Disordered" evidence="1">
    <location>
        <begin position="293"/>
        <end position="353"/>
    </location>
</feature>
<comment type="caution">
    <text evidence="2">The sequence shown here is derived from an EMBL/GenBank/DDBJ whole genome shotgun (WGS) entry which is preliminary data.</text>
</comment>
<accession>A0A135S1E3</accession>
<dbReference type="Proteomes" id="UP000070328">
    <property type="component" value="Unassembled WGS sequence"/>
</dbReference>
<dbReference type="EMBL" id="JFBX01000750">
    <property type="protein sequence ID" value="KXH29567.1"/>
    <property type="molecule type" value="Genomic_DNA"/>
</dbReference>
<evidence type="ECO:0000313" key="3">
    <source>
        <dbReference type="Proteomes" id="UP000070328"/>
    </source>
</evidence>
<organism evidence="2 3">
    <name type="scientific">Colletotrichum simmondsii</name>
    <dbReference type="NCBI Taxonomy" id="703756"/>
    <lineage>
        <taxon>Eukaryota</taxon>
        <taxon>Fungi</taxon>
        <taxon>Dikarya</taxon>
        <taxon>Ascomycota</taxon>
        <taxon>Pezizomycotina</taxon>
        <taxon>Sordariomycetes</taxon>
        <taxon>Hypocreomycetidae</taxon>
        <taxon>Glomerellales</taxon>
        <taxon>Glomerellaceae</taxon>
        <taxon>Colletotrichum</taxon>
        <taxon>Colletotrichum acutatum species complex</taxon>
    </lineage>
</organism>
<protein>
    <submittedName>
        <fullName evidence="2">Uncharacterized protein</fullName>
    </submittedName>
</protein>
<evidence type="ECO:0000313" key="2">
    <source>
        <dbReference type="EMBL" id="KXH29567.1"/>
    </source>
</evidence>
<dbReference type="AlphaFoldDB" id="A0A135S1E3"/>
<gene>
    <name evidence="2" type="ORF">CSIM01_06300</name>
</gene>
<feature type="compositionally biased region" description="Low complexity" evidence="1">
    <location>
        <begin position="293"/>
        <end position="307"/>
    </location>
</feature>
<sequence length="373" mass="42151">MASTQHTLEDGPFVPVLDIANIGTLYYNLGTDNPVKSPSTPEVAKITSAIMEERFATLHERKINGRIPESSIERKKAFGSVIRKASGKVPREKLFILLKIQEQENPVLSLASTLNYMELQSVDLYANITVSVVMQSKGAFERNEFKEAWTQLKEEVTAQKDGKRRTHFIGVSSDSETFVAAEPSQTPAINYQQLEAMESSGLTNLVEACGLKNAFFVRLPDIPSDKTIVEGEEEPLELFPDELSPEWYKQILMTHHPGVWQSRLLRRLGSENRQMPNPTQKRKQAENRAAEKAAQAAQAAQKAAQAAEQRKQHQEGWQKTLSQLDEKTEKDKKDKEEKEDTEQERMGWPPEIKQVVGTKVKSFFGWVDEPKKA</sequence>
<keyword evidence="3" id="KW-1185">Reference proteome</keyword>
<dbReference type="InterPro" id="IPR036812">
    <property type="entry name" value="NAD(P)_OxRdtase_dom_sf"/>
</dbReference>
<name>A0A135S1E3_9PEZI</name>
<reference evidence="2 3" key="1">
    <citation type="submission" date="2014-02" db="EMBL/GenBank/DDBJ databases">
        <title>The genome sequence of Colletotrichum simmondsii CBS122122.</title>
        <authorList>
            <person name="Baroncelli R."/>
            <person name="Thon M.R."/>
        </authorList>
    </citation>
    <scope>NUCLEOTIDE SEQUENCE [LARGE SCALE GENOMIC DNA]</scope>
    <source>
        <strain evidence="2 3">CBS122122</strain>
    </source>
</reference>